<comment type="catalytic activity">
    <reaction evidence="10">
        <text>L-seryl-[protein] + ATP = O-phospho-L-seryl-[protein] + ADP + H(+)</text>
        <dbReference type="Rhea" id="RHEA:17989"/>
        <dbReference type="Rhea" id="RHEA-COMP:9863"/>
        <dbReference type="Rhea" id="RHEA-COMP:11604"/>
        <dbReference type="ChEBI" id="CHEBI:15378"/>
        <dbReference type="ChEBI" id="CHEBI:29999"/>
        <dbReference type="ChEBI" id="CHEBI:30616"/>
        <dbReference type="ChEBI" id="CHEBI:83421"/>
        <dbReference type="ChEBI" id="CHEBI:456216"/>
        <dbReference type="EC" id="2.7.11.1"/>
    </reaction>
</comment>
<gene>
    <name evidence="14" type="ORF">TGP89_273690</name>
</gene>
<evidence type="ECO:0000313" key="14">
    <source>
        <dbReference type="EMBL" id="KFG51608.1"/>
    </source>
</evidence>
<dbReference type="Gene3D" id="3.30.200.20">
    <property type="entry name" value="Phosphorylase Kinase, domain 1"/>
    <property type="match status" value="1"/>
</dbReference>
<dbReference type="InterPro" id="IPR000719">
    <property type="entry name" value="Prot_kinase_dom"/>
</dbReference>
<dbReference type="InterPro" id="IPR008271">
    <property type="entry name" value="Ser/Thr_kinase_AS"/>
</dbReference>
<protein>
    <recommendedName>
        <fullName evidence="1">non-specific serine/threonine protein kinase</fullName>
        <ecNumber evidence="1">2.7.11.1</ecNumber>
    </recommendedName>
</protein>
<feature type="region of interest" description="Disordered" evidence="12">
    <location>
        <begin position="247"/>
        <end position="353"/>
    </location>
</feature>
<dbReference type="SUPFAM" id="SSF56112">
    <property type="entry name" value="Protein kinase-like (PK-like)"/>
    <property type="match status" value="1"/>
</dbReference>
<dbReference type="PROSITE" id="PS00107">
    <property type="entry name" value="PROTEIN_KINASE_ATP"/>
    <property type="match status" value="1"/>
</dbReference>
<comment type="similarity">
    <text evidence="8">Belongs to the protein kinase superfamily. Ser/Thr protein kinase family. GCN2 subfamily.</text>
</comment>
<keyword evidence="4 11" id="KW-0547">Nucleotide-binding</keyword>
<dbReference type="EC" id="2.7.11.1" evidence="1"/>
<organism evidence="14 15">
    <name type="scientific">Toxoplasma gondii p89</name>
    <dbReference type="NCBI Taxonomy" id="943119"/>
    <lineage>
        <taxon>Eukaryota</taxon>
        <taxon>Sar</taxon>
        <taxon>Alveolata</taxon>
        <taxon>Apicomplexa</taxon>
        <taxon>Conoidasida</taxon>
        <taxon>Coccidia</taxon>
        <taxon>Eucoccidiorida</taxon>
        <taxon>Eimeriorina</taxon>
        <taxon>Sarcocystidae</taxon>
        <taxon>Toxoplasma</taxon>
    </lineage>
</organism>
<dbReference type="InterPro" id="IPR017441">
    <property type="entry name" value="Protein_kinase_ATP_BS"/>
</dbReference>
<dbReference type="PROSITE" id="PS00108">
    <property type="entry name" value="PROTEIN_KINASE_ST"/>
    <property type="match status" value="1"/>
</dbReference>
<dbReference type="PANTHER" id="PTHR11042">
    <property type="entry name" value="EUKARYOTIC TRANSLATION INITIATION FACTOR 2-ALPHA KINASE EIF2-ALPHA KINASE -RELATED"/>
    <property type="match status" value="1"/>
</dbReference>
<dbReference type="GO" id="GO:0005524">
    <property type="term" value="F:ATP binding"/>
    <property type="evidence" value="ECO:0007669"/>
    <property type="project" value="UniProtKB-UniRule"/>
</dbReference>
<dbReference type="AlphaFoldDB" id="A0A086L4P0"/>
<evidence type="ECO:0000256" key="12">
    <source>
        <dbReference type="SAM" id="MobiDB-lite"/>
    </source>
</evidence>
<keyword evidence="6 11" id="KW-0067">ATP-binding</keyword>
<dbReference type="InterPro" id="IPR050339">
    <property type="entry name" value="CC_SR_Kinase"/>
</dbReference>
<feature type="region of interest" description="Disordered" evidence="12">
    <location>
        <begin position="210"/>
        <end position="229"/>
    </location>
</feature>
<feature type="domain" description="Protein kinase" evidence="13">
    <location>
        <begin position="389"/>
        <end position="680"/>
    </location>
</feature>
<dbReference type="VEuPathDB" id="ToxoDB:TGP89_273690"/>
<feature type="compositionally biased region" description="Polar residues" evidence="12">
    <location>
        <begin position="274"/>
        <end position="298"/>
    </location>
</feature>
<feature type="compositionally biased region" description="Low complexity" evidence="12">
    <location>
        <begin position="311"/>
        <end position="328"/>
    </location>
</feature>
<evidence type="ECO:0000256" key="9">
    <source>
        <dbReference type="ARBA" id="ARBA00047899"/>
    </source>
</evidence>
<dbReference type="InterPro" id="IPR011009">
    <property type="entry name" value="Kinase-like_dom_sf"/>
</dbReference>
<dbReference type="Gene3D" id="1.10.510.10">
    <property type="entry name" value="Transferase(Phosphotransferase) domain 1"/>
    <property type="match status" value="1"/>
</dbReference>
<feature type="compositionally biased region" description="Basic and acidic residues" evidence="12">
    <location>
        <begin position="332"/>
        <end position="351"/>
    </location>
</feature>
<dbReference type="GO" id="GO:0017148">
    <property type="term" value="P:negative regulation of translation"/>
    <property type="evidence" value="ECO:0007669"/>
    <property type="project" value="UniProtKB-KW"/>
</dbReference>
<keyword evidence="2" id="KW-0723">Serine/threonine-protein kinase</keyword>
<evidence type="ECO:0000256" key="11">
    <source>
        <dbReference type="PROSITE-ProRule" id="PRU10141"/>
    </source>
</evidence>
<dbReference type="EMBL" id="AEYI02000139">
    <property type="protein sequence ID" value="KFG51608.1"/>
    <property type="molecule type" value="Genomic_DNA"/>
</dbReference>
<evidence type="ECO:0000259" key="13">
    <source>
        <dbReference type="PROSITE" id="PS50011"/>
    </source>
</evidence>
<dbReference type="GO" id="GO:0005737">
    <property type="term" value="C:cytoplasm"/>
    <property type="evidence" value="ECO:0007669"/>
    <property type="project" value="TreeGrafter"/>
</dbReference>
<keyword evidence="3 14" id="KW-0808">Transferase</keyword>
<evidence type="ECO:0000313" key="15">
    <source>
        <dbReference type="Proteomes" id="UP000028828"/>
    </source>
</evidence>
<dbReference type="Pfam" id="PF00069">
    <property type="entry name" value="Pkinase"/>
    <property type="match status" value="1"/>
</dbReference>
<comment type="catalytic activity">
    <reaction evidence="9">
        <text>L-threonyl-[protein] + ATP = O-phospho-L-threonyl-[protein] + ADP + H(+)</text>
        <dbReference type="Rhea" id="RHEA:46608"/>
        <dbReference type="Rhea" id="RHEA-COMP:11060"/>
        <dbReference type="Rhea" id="RHEA-COMP:11605"/>
        <dbReference type="ChEBI" id="CHEBI:15378"/>
        <dbReference type="ChEBI" id="CHEBI:30013"/>
        <dbReference type="ChEBI" id="CHEBI:30616"/>
        <dbReference type="ChEBI" id="CHEBI:61977"/>
        <dbReference type="ChEBI" id="CHEBI:456216"/>
        <dbReference type="EC" id="2.7.11.1"/>
    </reaction>
</comment>
<evidence type="ECO:0000256" key="5">
    <source>
        <dbReference type="ARBA" id="ARBA00022777"/>
    </source>
</evidence>
<sequence>MDSYSQRARNPVDEQCASFLPAAVPETCEGARLSEPMSSFEVLPESETRQCQLGTIAGGGGAERGPGCDLSLHFHADSPPHQPILLALPGECGLLSLPPCDDAILSLSDDSRGGIRCPSGGLRLSTPVSTDTALTNNYEIVLYKNRNIVLYNPHTNRAGARPITAAEERALSLNPMGRCPLCGQTADLKQFSFEARTYFQILQHLFRRLRRQQSSASSPSRYSRFTTETSEVPASSLASVVLETSDVSSPPTTALLSYNTSSEATESSDRYTTESRSSPSAVNSVLRTRGASGNSSPGGTRDDDSTRSRHAAMAQSAYSAADSSSSFSTEFEGQRECREHRKTDPPEREEPQSPFFSFGAYQPQGVDAIPSTRNIPAELLITGYYNRFFIEKQKLGSGSYGQVYLCTHILDELTLGEYAVKKLPVGDDKHWLAKMLQEVKIREKLHHPNIVDYKHSWLEMHRSNPMCPWVPWLFVLMEYCNGDSLENLIWDRGVENPPSRYLTDDQIWKLFFDILFGLQHLHHSAILYRDMKPPNVLLQHSVERMTGKLQCRAQLSDFGTAELLGERIFRAERNGYTGTIEFTAPELLETDERGLFSPNYDMKSDMWSLGMILYAMCYARVPYTDKEPSRCRRLILGHTCLSFPKRPPRDPTFKLLIGALTAKDSAQRPSTDDIIDDVRVRRILNDRERLDRAAEEIVNLLQKKSAPTDSLARSQQTSRTNMRRSGTNLSGVCSGLNRENEAHSECAIVSHSGSPLVPLPALGPATEDGAEGQDQQLACRVGASTTAFALDSLR</sequence>
<dbReference type="GO" id="GO:0005634">
    <property type="term" value="C:nucleus"/>
    <property type="evidence" value="ECO:0007669"/>
    <property type="project" value="TreeGrafter"/>
</dbReference>
<evidence type="ECO:0000256" key="8">
    <source>
        <dbReference type="ARBA" id="ARBA00037982"/>
    </source>
</evidence>
<evidence type="ECO:0000256" key="2">
    <source>
        <dbReference type="ARBA" id="ARBA00022527"/>
    </source>
</evidence>
<dbReference type="FunFam" id="3.30.200.20:FF:000306">
    <property type="entry name" value="IKS protein kinase"/>
    <property type="match status" value="1"/>
</dbReference>
<feature type="region of interest" description="Disordered" evidence="12">
    <location>
        <begin position="704"/>
        <end position="735"/>
    </location>
</feature>
<reference evidence="14 15" key="1">
    <citation type="submission" date="2014-03" db="EMBL/GenBank/DDBJ databases">
        <authorList>
            <person name="Sibley D."/>
            <person name="Venepally P."/>
            <person name="Karamycheva S."/>
            <person name="Hadjithomas M."/>
            <person name="Khan A."/>
            <person name="Brunk B."/>
            <person name="Roos D."/>
            <person name="Caler E."/>
            <person name="Lorenzi H."/>
        </authorList>
    </citation>
    <scope>NUCLEOTIDE SEQUENCE [LARGE SCALE GENOMIC DNA]</scope>
    <source>
        <strain evidence="15">p89</strain>
    </source>
</reference>
<keyword evidence="7" id="KW-0652">Protein synthesis inhibitor</keyword>
<evidence type="ECO:0000256" key="4">
    <source>
        <dbReference type="ARBA" id="ARBA00022741"/>
    </source>
</evidence>
<feature type="compositionally biased region" description="Low complexity" evidence="12">
    <location>
        <begin position="212"/>
        <end position="224"/>
    </location>
</feature>
<dbReference type="PANTHER" id="PTHR11042:SF138">
    <property type="entry name" value="SERINE_THREONINE-PROTEIN KINASE IKS1-RELATED"/>
    <property type="match status" value="1"/>
</dbReference>
<dbReference type="OrthoDB" id="330014at2759"/>
<evidence type="ECO:0000256" key="7">
    <source>
        <dbReference type="ARBA" id="ARBA00023193"/>
    </source>
</evidence>
<dbReference type="SMART" id="SM00220">
    <property type="entry name" value="S_TKc"/>
    <property type="match status" value="1"/>
</dbReference>
<feature type="binding site" evidence="11">
    <location>
        <position position="422"/>
    </location>
    <ligand>
        <name>ATP</name>
        <dbReference type="ChEBI" id="CHEBI:30616"/>
    </ligand>
</feature>
<evidence type="ECO:0000256" key="6">
    <source>
        <dbReference type="ARBA" id="ARBA00022840"/>
    </source>
</evidence>
<accession>A0A086L4P0</accession>
<dbReference type="GO" id="GO:0004674">
    <property type="term" value="F:protein serine/threonine kinase activity"/>
    <property type="evidence" value="ECO:0007669"/>
    <property type="project" value="UniProtKB-KW"/>
</dbReference>
<evidence type="ECO:0000256" key="1">
    <source>
        <dbReference type="ARBA" id="ARBA00012513"/>
    </source>
</evidence>
<proteinExistence type="inferred from homology"/>
<keyword evidence="5 14" id="KW-0418">Kinase</keyword>
<dbReference type="Proteomes" id="UP000028828">
    <property type="component" value="Unassembled WGS sequence"/>
</dbReference>
<feature type="compositionally biased region" description="Polar residues" evidence="12">
    <location>
        <begin position="705"/>
        <end position="731"/>
    </location>
</feature>
<evidence type="ECO:0000256" key="3">
    <source>
        <dbReference type="ARBA" id="ARBA00022679"/>
    </source>
</evidence>
<evidence type="ECO:0000256" key="10">
    <source>
        <dbReference type="ARBA" id="ARBA00048679"/>
    </source>
</evidence>
<dbReference type="PROSITE" id="PS50011">
    <property type="entry name" value="PROTEIN_KINASE_DOM"/>
    <property type="match status" value="1"/>
</dbReference>
<feature type="compositionally biased region" description="Polar residues" evidence="12">
    <location>
        <begin position="247"/>
        <end position="265"/>
    </location>
</feature>
<comment type="caution">
    <text evidence="14">The sequence shown here is derived from an EMBL/GenBank/DDBJ whole genome shotgun (WGS) entry which is preliminary data.</text>
</comment>
<name>A0A086L4P0_TOXGO</name>
<dbReference type="GO" id="GO:0106310">
    <property type="term" value="F:protein serine kinase activity"/>
    <property type="evidence" value="ECO:0007669"/>
    <property type="project" value="RHEA"/>
</dbReference>